<dbReference type="Proteomes" id="UP000242715">
    <property type="component" value="Unassembled WGS sequence"/>
</dbReference>
<dbReference type="AlphaFoldDB" id="A0A2Z6LPX4"/>
<name>A0A2Z6LPX4_TRISU</name>
<accession>A0A2Z6LPX4</accession>
<protein>
    <submittedName>
        <fullName evidence="1">Uncharacterized protein</fullName>
    </submittedName>
</protein>
<gene>
    <name evidence="1" type="ORF">TSUD_120560</name>
</gene>
<evidence type="ECO:0000313" key="2">
    <source>
        <dbReference type="Proteomes" id="UP000242715"/>
    </source>
</evidence>
<evidence type="ECO:0000313" key="1">
    <source>
        <dbReference type="EMBL" id="GAU20864.1"/>
    </source>
</evidence>
<dbReference type="EMBL" id="DF973221">
    <property type="protein sequence ID" value="GAU20864.1"/>
    <property type="molecule type" value="Genomic_DNA"/>
</dbReference>
<proteinExistence type="predicted"/>
<organism evidence="1 2">
    <name type="scientific">Trifolium subterraneum</name>
    <name type="common">Subterranean clover</name>
    <dbReference type="NCBI Taxonomy" id="3900"/>
    <lineage>
        <taxon>Eukaryota</taxon>
        <taxon>Viridiplantae</taxon>
        <taxon>Streptophyta</taxon>
        <taxon>Embryophyta</taxon>
        <taxon>Tracheophyta</taxon>
        <taxon>Spermatophyta</taxon>
        <taxon>Magnoliopsida</taxon>
        <taxon>eudicotyledons</taxon>
        <taxon>Gunneridae</taxon>
        <taxon>Pentapetalae</taxon>
        <taxon>rosids</taxon>
        <taxon>fabids</taxon>
        <taxon>Fabales</taxon>
        <taxon>Fabaceae</taxon>
        <taxon>Papilionoideae</taxon>
        <taxon>50 kb inversion clade</taxon>
        <taxon>NPAAA clade</taxon>
        <taxon>Hologalegina</taxon>
        <taxon>IRL clade</taxon>
        <taxon>Trifolieae</taxon>
        <taxon>Trifolium</taxon>
    </lineage>
</organism>
<reference evidence="2" key="1">
    <citation type="journal article" date="2017" name="Front. Plant Sci.">
        <title>Climate Clever Clovers: New Paradigm to Reduce the Environmental Footprint of Ruminants by Breeding Low Methanogenic Forages Utilizing Haplotype Variation.</title>
        <authorList>
            <person name="Kaur P."/>
            <person name="Appels R."/>
            <person name="Bayer P.E."/>
            <person name="Keeble-Gagnere G."/>
            <person name="Wang J."/>
            <person name="Hirakawa H."/>
            <person name="Shirasawa K."/>
            <person name="Vercoe P."/>
            <person name="Stefanova K."/>
            <person name="Durmic Z."/>
            <person name="Nichols P."/>
            <person name="Revell C."/>
            <person name="Isobe S.N."/>
            <person name="Edwards D."/>
            <person name="Erskine W."/>
        </authorList>
    </citation>
    <scope>NUCLEOTIDE SEQUENCE [LARGE SCALE GENOMIC DNA]</scope>
    <source>
        <strain evidence="2">cv. Daliak</strain>
    </source>
</reference>
<keyword evidence="2" id="KW-1185">Reference proteome</keyword>
<sequence>MKRSMIKYRHIKFHVPSTGDSGIGIKDQDFVIGLHMKTLTVSLMLQQRTRPSLEAITVHQKIVDVQVE</sequence>